<evidence type="ECO:0000259" key="2">
    <source>
        <dbReference type="Pfam" id="PF00586"/>
    </source>
</evidence>
<name>A0ABN5H3Z5_9FIRM</name>
<dbReference type="CDD" id="cd06061">
    <property type="entry name" value="PurM-like1"/>
    <property type="match status" value="1"/>
</dbReference>
<dbReference type="InterPro" id="IPR036921">
    <property type="entry name" value="PurM-like_N_sf"/>
</dbReference>
<sequence length="356" mass="37983">MGKSEMPAMGKISPEVFRDYVYPNLGQDRPEVLVGPRSGVDIAITRVAPGTVMATTTDPVFIVPAYGWERAAWFAVHILASDAATSGLPPSLMTVDLNLPLTITTQDFQKLWEAFAKTCQSLGIAVVSGHTARYEGCDFPMVGGATVMSIGPEDRYVTTAMAEVGDLLLCTKGAAIETTGLMAATFPDYIRQHLGHDLWARADALFDEMTVVTDALTAAAQGVRSQGVTAMHDATECGVVGGVYEIAEASGLGVVMRDEAVIVREETKAICDLTGIDPLIAISEGTLLLTVKPHAVDKVMRALKAQGIDVSVIGEMRPASEGMWREAHGRRMPLVHPRIDPFWAAFGALAAGRSPK</sequence>
<comment type="similarity">
    <text evidence="1">Belongs to the HypE family.</text>
</comment>
<feature type="domain" description="PurM-like N-terminal" evidence="2">
    <location>
        <begin position="41"/>
        <end position="144"/>
    </location>
</feature>
<dbReference type="Gene3D" id="3.30.1330.10">
    <property type="entry name" value="PurM-like, N-terminal domain"/>
    <property type="match status" value="1"/>
</dbReference>
<gene>
    <name evidence="4" type="ORF">BXT84_09795</name>
</gene>
<dbReference type="SUPFAM" id="SSF56042">
    <property type="entry name" value="PurM C-terminal domain-like"/>
    <property type="match status" value="1"/>
</dbReference>
<dbReference type="RefSeq" id="WP_103376606.1">
    <property type="nucleotide sequence ID" value="NZ_CP133983.1"/>
</dbReference>
<evidence type="ECO:0000256" key="1">
    <source>
        <dbReference type="ARBA" id="ARBA00006243"/>
    </source>
</evidence>
<dbReference type="InterPro" id="IPR036676">
    <property type="entry name" value="PurM-like_C_sf"/>
</dbReference>
<evidence type="ECO:0000259" key="3">
    <source>
        <dbReference type="Pfam" id="PF02769"/>
    </source>
</evidence>
<evidence type="ECO:0000313" key="4">
    <source>
        <dbReference type="EMBL" id="AUW94203.1"/>
    </source>
</evidence>
<dbReference type="InterPro" id="IPR011854">
    <property type="entry name" value="HypE"/>
</dbReference>
<dbReference type="InterPro" id="IPR010918">
    <property type="entry name" value="PurM-like_C_dom"/>
</dbReference>
<dbReference type="PANTHER" id="PTHR30303">
    <property type="entry name" value="HYDROGENASE ISOENZYMES FORMATION PROTEIN HYPE"/>
    <property type="match status" value="1"/>
</dbReference>
<keyword evidence="5" id="KW-1185">Reference proteome</keyword>
<dbReference type="Pfam" id="PF02769">
    <property type="entry name" value="AIRS_C"/>
    <property type="match status" value="1"/>
</dbReference>
<dbReference type="SUPFAM" id="SSF55326">
    <property type="entry name" value="PurM N-terminal domain-like"/>
    <property type="match status" value="1"/>
</dbReference>
<dbReference type="Proteomes" id="UP000325292">
    <property type="component" value="Chromosome"/>
</dbReference>
<dbReference type="InterPro" id="IPR016188">
    <property type="entry name" value="PurM-like_N"/>
</dbReference>
<dbReference type="EMBL" id="CP019454">
    <property type="protein sequence ID" value="AUW94203.1"/>
    <property type="molecule type" value="Genomic_DNA"/>
</dbReference>
<organism evidence="4 5">
    <name type="scientific">Sulfobacillus thermotolerans</name>
    <dbReference type="NCBI Taxonomy" id="338644"/>
    <lineage>
        <taxon>Bacteria</taxon>
        <taxon>Bacillati</taxon>
        <taxon>Bacillota</taxon>
        <taxon>Clostridia</taxon>
        <taxon>Eubacteriales</taxon>
        <taxon>Clostridiales Family XVII. Incertae Sedis</taxon>
        <taxon>Sulfobacillus</taxon>
    </lineage>
</organism>
<dbReference type="PIRSF" id="PIRSF005644">
    <property type="entry name" value="Hdrgns_mtr_HypE"/>
    <property type="match status" value="1"/>
</dbReference>
<accession>A0ABN5H3Z5</accession>
<feature type="domain" description="PurM-like C-terminal" evidence="3">
    <location>
        <begin position="163"/>
        <end position="318"/>
    </location>
</feature>
<protein>
    <submittedName>
        <fullName evidence="4">AIR synthase</fullName>
    </submittedName>
</protein>
<dbReference type="Gene3D" id="3.90.650.10">
    <property type="entry name" value="PurM-like C-terminal domain"/>
    <property type="match status" value="1"/>
</dbReference>
<reference evidence="4 5" key="1">
    <citation type="journal article" date="2019" name="Sci. Rep.">
        <title>Sulfobacillus thermotolerans: new insights into resistance and metabolic capacities of acidophilic chemolithotrophs.</title>
        <authorList>
            <person name="Panyushkina A.E."/>
            <person name="Babenko V.V."/>
            <person name="Nikitina A.S."/>
            <person name="Selezneva O.V."/>
            <person name="Tsaplina I.A."/>
            <person name="Letarova M.A."/>
            <person name="Kostryukova E.S."/>
            <person name="Letarov A.V."/>
        </authorList>
    </citation>
    <scope>NUCLEOTIDE SEQUENCE [LARGE SCALE GENOMIC DNA]</scope>
    <source>
        <strain evidence="4 5">Kr1</strain>
    </source>
</reference>
<evidence type="ECO:0000313" key="5">
    <source>
        <dbReference type="Proteomes" id="UP000325292"/>
    </source>
</evidence>
<proteinExistence type="inferred from homology"/>
<dbReference type="Pfam" id="PF00586">
    <property type="entry name" value="AIRS"/>
    <property type="match status" value="1"/>
</dbReference>
<dbReference type="PANTHER" id="PTHR30303:SF4">
    <property type="entry name" value="HYDROGENASE EXPRESSION_FORMATION PROTEIN HYPE"/>
    <property type="match status" value="1"/>
</dbReference>